<accession>A0A366SEF4</accession>
<evidence type="ECO:0000313" key="1">
    <source>
        <dbReference type="EMBL" id="RBR28327.1"/>
    </source>
</evidence>
<sequence length="130" mass="15122">MICFLIEVYSLDNKQIAATVILHKTDGSKRFLTENQAQGQSLLMVENDTMHTGLANVLQNIKENVRLDVFQLRLVELTNAKIADKRMPLFVFEAKEEDIDVHLPAQYLWKEPKYFMQMISEFELQGMPIF</sequence>
<proteinExistence type="predicted"/>
<organism evidence="1 2">
    <name type="scientific">Enterococcus cecorum</name>
    <dbReference type="NCBI Taxonomy" id="44008"/>
    <lineage>
        <taxon>Bacteria</taxon>
        <taxon>Bacillati</taxon>
        <taxon>Bacillota</taxon>
        <taxon>Bacilli</taxon>
        <taxon>Lactobacillales</taxon>
        <taxon>Enterococcaceae</taxon>
        <taxon>Enterococcus</taxon>
    </lineage>
</organism>
<reference evidence="1 2" key="1">
    <citation type="submission" date="2015-06" db="EMBL/GenBank/DDBJ databases">
        <title>The Genome Sequence of Enterococcus cecorum 170AEA1.</title>
        <authorList>
            <consortium name="The Broad Institute Genomics Platform"/>
            <consortium name="The Broad Institute Genome Sequencing Center for Infectious Disease"/>
            <person name="Earl A.M."/>
            <person name="Van Tyne D."/>
            <person name="Lebreton F."/>
            <person name="Saavedra J.T."/>
            <person name="Gilmore M.S."/>
            <person name="Manson McGuire A."/>
            <person name="Clock S."/>
            <person name="Crupain M."/>
            <person name="Rangan U."/>
            <person name="Young S."/>
            <person name="Abouelleil A."/>
            <person name="Cao P."/>
            <person name="Chapman S.B."/>
            <person name="Griggs A."/>
            <person name="Priest M."/>
            <person name="Shea T."/>
            <person name="Wortman J."/>
            <person name="Nusbaum C."/>
            <person name="Birren B."/>
        </authorList>
    </citation>
    <scope>NUCLEOTIDE SEQUENCE [LARGE SCALE GENOMIC DNA]</scope>
    <source>
        <strain evidence="1 2">170AEA1</strain>
    </source>
</reference>
<name>A0A366SEF4_9ENTE</name>
<protein>
    <submittedName>
        <fullName evidence="1">Uncharacterized protein</fullName>
    </submittedName>
</protein>
<dbReference type="AlphaFoldDB" id="A0A366SEF4"/>
<dbReference type="Proteomes" id="UP000252800">
    <property type="component" value="Unassembled WGS sequence"/>
</dbReference>
<dbReference type="EMBL" id="LEOY01000015">
    <property type="protein sequence ID" value="RBR28327.1"/>
    <property type="molecule type" value="Genomic_DNA"/>
</dbReference>
<gene>
    <name evidence="1" type="ORF">EB18_01802</name>
</gene>
<evidence type="ECO:0000313" key="2">
    <source>
        <dbReference type="Proteomes" id="UP000252800"/>
    </source>
</evidence>
<comment type="caution">
    <text evidence="1">The sequence shown here is derived from an EMBL/GenBank/DDBJ whole genome shotgun (WGS) entry which is preliminary data.</text>
</comment>